<evidence type="ECO:0000256" key="5">
    <source>
        <dbReference type="ARBA" id="ARBA00022694"/>
    </source>
</evidence>
<comment type="catalytic activity">
    <reaction evidence="7">
        <text>guanosine(18) in tRNA + S-adenosyl-L-methionine = 2'-O-methylguanosine(18) in tRNA + S-adenosyl-L-homocysteine + H(+)</text>
        <dbReference type="Rhea" id="RHEA:20077"/>
        <dbReference type="Rhea" id="RHEA-COMP:10190"/>
        <dbReference type="Rhea" id="RHEA-COMP:10192"/>
        <dbReference type="ChEBI" id="CHEBI:15378"/>
        <dbReference type="ChEBI" id="CHEBI:57856"/>
        <dbReference type="ChEBI" id="CHEBI:59789"/>
        <dbReference type="ChEBI" id="CHEBI:74269"/>
        <dbReference type="ChEBI" id="CHEBI:74445"/>
        <dbReference type="EC" id="2.1.1.34"/>
    </reaction>
</comment>
<dbReference type="Gene3D" id="3.40.1280.10">
    <property type="match status" value="1"/>
</dbReference>
<dbReference type="InterPro" id="IPR029026">
    <property type="entry name" value="tRNA_m1G_MTases_N"/>
</dbReference>
<gene>
    <name evidence="7 9" type="primary">trmH</name>
    <name evidence="9" type="ORF">GCM10007043_10200</name>
</gene>
<accession>A0A8J3B657</accession>
<keyword evidence="6 7" id="KW-0694">RNA-binding</keyword>
<evidence type="ECO:0000256" key="3">
    <source>
        <dbReference type="ARBA" id="ARBA00022679"/>
    </source>
</evidence>
<protein>
    <recommendedName>
        <fullName evidence="7">tRNA (guanosine(18)-2'-O)-methyltransferase</fullName>
        <ecNumber evidence="7">2.1.1.34</ecNumber>
    </recommendedName>
    <alternativeName>
        <fullName evidence="7">tRNA [Gm18] methyltransferase</fullName>
    </alternativeName>
</protein>
<evidence type="ECO:0000256" key="1">
    <source>
        <dbReference type="ARBA" id="ARBA00022555"/>
    </source>
</evidence>
<dbReference type="GO" id="GO:0002938">
    <property type="term" value="P:tRNA guanine ribose methylation"/>
    <property type="evidence" value="ECO:0007669"/>
    <property type="project" value="UniProtKB-UniRule"/>
</dbReference>
<dbReference type="Pfam" id="PF00588">
    <property type="entry name" value="SpoU_methylase"/>
    <property type="match status" value="1"/>
</dbReference>
<keyword evidence="5 7" id="KW-0819">tRNA processing</keyword>
<dbReference type="PANTHER" id="PTHR43453">
    <property type="entry name" value="RRNA METHYLASE-LIKE"/>
    <property type="match status" value="1"/>
</dbReference>
<keyword evidence="10" id="KW-1185">Reference proteome</keyword>
<feature type="binding site" evidence="7">
    <location>
        <position position="184"/>
    </location>
    <ligand>
        <name>S-adenosyl-L-methionine</name>
        <dbReference type="ChEBI" id="CHEBI:59789"/>
    </ligand>
</feature>
<dbReference type="Proteomes" id="UP000637720">
    <property type="component" value="Unassembled WGS sequence"/>
</dbReference>
<evidence type="ECO:0000256" key="6">
    <source>
        <dbReference type="ARBA" id="ARBA00022884"/>
    </source>
</evidence>
<sequence length="245" mass="27202">MREGGFDVTSDETTALFAQLVEEGVLTEADSVFWELLTPQRARRLVEVLKRRTRYITVVLEAVDDGHNQAAVLRSADAFGVQEVSIVEGRASFSPSEGVSKGAHKWLTIRKHPDIHAAVRFLREQGYRIWASRLDDNAVPLEAVDLSQPAAFLFGNEHAGLSEEALALADGSFIVPMVGFVQSLNISVAAAITLYTVTRRAREVAGDRYPLTTEEQRAVLQTWLRTATPKTRRVAQELARKATEW</sequence>
<feature type="binding site" evidence="7">
    <location>
        <position position="175"/>
    </location>
    <ligand>
        <name>S-adenosyl-L-methionine</name>
        <dbReference type="ChEBI" id="CHEBI:59789"/>
    </ligand>
</feature>
<dbReference type="HAMAP" id="MF_02060">
    <property type="entry name" value="tRNA_methyltr_TrmH"/>
    <property type="match status" value="1"/>
</dbReference>
<comment type="caution">
    <text evidence="7">Lacks conserved residue(s) required for the propagation of feature annotation.</text>
</comment>
<dbReference type="AlphaFoldDB" id="A0A8J3B657"/>
<dbReference type="InterPro" id="IPR029028">
    <property type="entry name" value="Alpha/beta_knot_MTases"/>
</dbReference>
<proteinExistence type="inferred from homology"/>
<dbReference type="InterPro" id="IPR001537">
    <property type="entry name" value="SpoU_MeTrfase"/>
</dbReference>
<feature type="binding site" evidence="7">
    <location>
        <position position="132"/>
    </location>
    <ligand>
        <name>S-adenosyl-L-methionine</name>
        <dbReference type="ChEBI" id="CHEBI:59789"/>
    </ligand>
</feature>
<reference evidence="9" key="2">
    <citation type="submission" date="2020-09" db="EMBL/GenBank/DDBJ databases">
        <authorList>
            <person name="Sun Q."/>
            <person name="Ohkuma M."/>
        </authorList>
    </citation>
    <scope>NUCLEOTIDE SEQUENCE</scope>
    <source>
        <strain evidence="9">JCM 14719</strain>
    </source>
</reference>
<keyword evidence="3 7" id="KW-0808">Transferase</keyword>
<comment type="similarity">
    <text evidence="7">Belongs to the class IV-like SAM-binding methyltransferase superfamily. RNA methyltransferase TrmH family.</text>
</comment>
<evidence type="ECO:0000256" key="4">
    <source>
        <dbReference type="ARBA" id="ARBA00022691"/>
    </source>
</evidence>
<evidence type="ECO:0000259" key="8">
    <source>
        <dbReference type="Pfam" id="PF00588"/>
    </source>
</evidence>
<evidence type="ECO:0000256" key="2">
    <source>
        <dbReference type="ARBA" id="ARBA00022603"/>
    </source>
</evidence>
<comment type="caution">
    <text evidence="9">The sequence shown here is derived from an EMBL/GenBank/DDBJ whole genome shotgun (WGS) entry which is preliminary data.</text>
</comment>
<keyword evidence="2 7" id="KW-0489">Methyltransferase</keyword>
<dbReference type="EMBL" id="BMOF01000015">
    <property type="protein sequence ID" value="GGJ98205.1"/>
    <property type="molecule type" value="Genomic_DNA"/>
</dbReference>
<evidence type="ECO:0000313" key="10">
    <source>
        <dbReference type="Proteomes" id="UP000637720"/>
    </source>
</evidence>
<comment type="function">
    <text evidence="7">Catalyzes the 2'-O methylation of guanosine at position 18 in tRNA.</text>
</comment>
<name>A0A8J3B657_9BACI</name>
<keyword evidence="4 7" id="KW-0949">S-adenosyl-L-methionine</keyword>
<dbReference type="InterPro" id="IPR033671">
    <property type="entry name" value="TrmH"/>
</dbReference>
<organism evidence="9 10">
    <name type="scientific">Calditerricola satsumensis</name>
    <dbReference type="NCBI Taxonomy" id="373054"/>
    <lineage>
        <taxon>Bacteria</taxon>
        <taxon>Bacillati</taxon>
        <taxon>Bacillota</taxon>
        <taxon>Bacilli</taxon>
        <taxon>Bacillales</taxon>
        <taxon>Bacillaceae</taxon>
        <taxon>Calditerricola</taxon>
    </lineage>
</organism>
<dbReference type="GO" id="GO:0141100">
    <property type="term" value="F:tRNA (guanine(18)-2'-O)-methyltransferase activity"/>
    <property type="evidence" value="ECO:0007669"/>
    <property type="project" value="UniProtKB-UniRule"/>
</dbReference>
<feature type="domain" description="tRNA/rRNA methyltransferase SpoU type" evidence="8">
    <location>
        <begin position="56"/>
        <end position="195"/>
    </location>
</feature>
<dbReference type="SUPFAM" id="SSF75217">
    <property type="entry name" value="alpha/beta knot"/>
    <property type="match status" value="1"/>
</dbReference>
<reference evidence="9" key="1">
    <citation type="journal article" date="2014" name="Int. J. Syst. Evol. Microbiol.">
        <title>Complete genome sequence of Corynebacterium casei LMG S-19264T (=DSM 44701T), isolated from a smear-ripened cheese.</title>
        <authorList>
            <consortium name="US DOE Joint Genome Institute (JGI-PGF)"/>
            <person name="Walter F."/>
            <person name="Albersmeier A."/>
            <person name="Kalinowski J."/>
            <person name="Ruckert C."/>
        </authorList>
    </citation>
    <scope>NUCLEOTIDE SEQUENCE</scope>
    <source>
        <strain evidence="9">JCM 14719</strain>
    </source>
</reference>
<evidence type="ECO:0000256" key="7">
    <source>
        <dbReference type="HAMAP-Rule" id="MF_02060"/>
    </source>
</evidence>
<dbReference type="EC" id="2.1.1.34" evidence="7"/>
<dbReference type="GO" id="GO:0000049">
    <property type="term" value="F:tRNA binding"/>
    <property type="evidence" value="ECO:0007669"/>
    <property type="project" value="UniProtKB-UniRule"/>
</dbReference>
<keyword evidence="1 7" id="KW-0820">tRNA-binding</keyword>
<dbReference type="PANTHER" id="PTHR43453:SF1">
    <property type="entry name" value="TRNA_RRNA METHYLTRANSFERASE SPOU TYPE DOMAIN-CONTAINING PROTEIN"/>
    <property type="match status" value="1"/>
</dbReference>
<dbReference type="CDD" id="cd18092">
    <property type="entry name" value="SpoU-like_TrmH"/>
    <property type="match status" value="1"/>
</dbReference>
<evidence type="ECO:0000313" key="9">
    <source>
        <dbReference type="EMBL" id="GGJ98205.1"/>
    </source>
</evidence>